<keyword evidence="5" id="KW-1185">Reference proteome</keyword>
<accession>A0A841FEP9</accession>
<feature type="transmembrane region" description="Helical" evidence="3">
    <location>
        <begin position="6"/>
        <end position="26"/>
    </location>
</feature>
<keyword evidence="3" id="KW-1133">Transmembrane helix</keyword>
<dbReference type="GO" id="GO:0003677">
    <property type="term" value="F:DNA binding"/>
    <property type="evidence" value="ECO:0007669"/>
    <property type="project" value="InterPro"/>
</dbReference>
<dbReference type="Gene3D" id="2.30.30.110">
    <property type="match status" value="1"/>
</dbReference>
<dbReference type="EMBL" id="JACHGT010000003">
    <property type="protein sequence ID" value="MBB6033483.1"/>
    <property type="molecule type" value="Genomic_DNA"/>
</dbReference>
<evidence type="ECO:0000256" key="1">
    <source>
        <dbReference type="ARBA" id="ARBA00007521"/>
    </source>
</evidence>
<organism evidence="4 5">
    <name type="scientific">Phytomonospora endophytica</name>
    <dbReference type="NCBI Taxonomy" id="714109"/>
    <lineage>
        <taxon>Bacteria</taxon>
        <taxon>Bacillati</taxon>
        <taxon>Actinomycetota</taxon>
        <taxon>Actinomycetes</taxon>
        <taxon>Micromonosporales</taxon>
        <taxon>Micromonosporaceae</taxon>
        <taxon>Phytomonospora</taxon>
    </lineage>
</organism>
<keyword evidence="3" id="KW-0812">Transmembrane</keyword>
<evidence type="ECO:0000313" key="4">
    <source>
        <dbReference type="EMBL" id="MBB6033483.1"/>
    </source>
</evidence>
<dbReference type="Pfam" id="PF02452">
    <property type="entry name" value="PemK_toxin"/>
    <property type="match status" value="1"/>
</dbReference>
<proteinExistence type="inferred from homology"/>
<comment type="similarity">
    <text evidence="1">Belongs to the PemK/MazF family.</text>
</comment>
<dbReference type="SUPFAM" id="SSF50118">
    <property type="entry name" value="Cell growth inhibitor/plasmid maintenance toxic component"/>
    <property type="match status" value="1"/>
</dbReference>
<reference evidence="4 5" key="1">
    <citation type="submission" date="2020-08" db="EMBL/GenBank/DDBJ databases">
        <title>Genomic Encyclopedia of Type Strains, Phase IV (KMG-IV): sequencing the most valuable type-strain genomes for metagenomic binning, comparative biology and taxonomic classification.</title>
        <authorList>
            <person name="Goeker M."/>
        </authorList>
    </citation>
    <scope>NUCLEOTIDE SEQUENCE [LARGE SCALE GENOMIC DNA]</scope>
    <source>
        <strain evidence="4 5">YIM 65646</strain>
    </source>
</reference>
<dbReference type="RefSeq" id="WP_184786393.1">
    <property type="nucleotide sequence ID" value="NZ_BONT01000015.1"/>
</dbReference>
<dbReference type="AlphaFoldDB" id="A0A841FEP9"/>
<evidence type="ECO:0000313" key="5">
    <source>
        <dbReference type="Proteomes" id="UP000548476"/>
    </source>
</evidence>
<dbReference type="Proteomes" id="UP000548476">
    <property type="component" value="Unassembled WGS sequence"/>
</dbReference>
<evidence type="ECO:0000256" key="2">
    <source>
        <dbReference type="ARBA" id="ARBA00022649"/>
    </source>
</evidence>
<keyword evidence="3" id="KW-0472">Membrane</keyword>
<evidence type="ECO:0008006" key="6">
    <source>
        <dbReference type="Google" id="ProtNLM"/>
    </source>
</evidence>
<dbReference type="InterPro" id="IPR011067">
    <property type="entry name" value="Plasmid_toxin/cell-grow_inhib"/>
</dbReference>
<dbReference type="InterPro" id="IPR003477">
    <property type="entry name" value="PemK-like"/>
</dbReference>
<evidence type="ECO:0000256" key="3">
    <source>
        <dbReference type="SAM" id="Phobius"/>
    </source>
</evidence>
<sequence>MSGAPVWWLLAGAAVALALVVAWRLLTRPGSRPAPRAGGGPAPGEIWWADVPFEDGTGSKVRPCLVLRADGRGAAVLKITSQDQSHRRDHVEIATRHWDPKARHNSHLDLTDPIRVSRGSFTKRAGRLDAGTWSKVRRLHRI</sequence>
<comment type="caution">
    <text evidence="4">The sequence shown here is derived from an EMBL/GenBank/DDBJ whole genome shotgun (WGS) entry which is preliminary data.</text>
</comment>
<name>A0A841FEP9_9ACTN</name>
<keyword evidence="2" id="KW-1277">Toxin-antitoxin system</keyword>
<gene>
    <name evidence="4" type="ORF">HNR73_001333</name>
</gene>
<protein>
    <recommendedName>
        <fullName evidence="6">PemK-like, MazF-like toxin of type II toxin-antitoxin system</fullName>
    </recommendedName>
</protein>